<keyword evidence="2" id="KW-1185">Reference proteome</keyword>
<reference evidence="1 2" key="1">
    <citation type="journal article" date="2016" name="Mol. Biol. Evol.">
        <title>Comparative Genomics of Early-Diverging Mushroom-Forming Fungi Provides Insights into the Origins of Lignocellulose Decay Capabilities.</title>
        <authorList>
            <person name="Nagy L.G."/>
            <person name="Riley R."/>
            <person name="Tritt A."/>
            <person name="Adam C."/>
            <person name="Daum C."/>
            <person name="Floudas D."/>
            <person name="Sun H."/>
            <person name="Yadav J.S."/>
            <person name="Pangilinan J."/>
            <person name="Larsson K.H."/>
            <person name="Matsuura K."/>
            <person name="Barry K."/>
            <person name="Labutti K."/>
            <person name="Kuo R."/>
            <person name="Ohm R.A."/>
            <person name="Bhattacharya S.S."/>
            <person name="Shirouzu T."/>
            <person name="Yoshinaga Y."/>
            <person name="Martin F.M."/>
            <person name="Grigoriev I.V."/>
            <person name="Hibbett D.S."/>
        </authorList>
    </citation>
    <scope>NUCLEOTIDE SEQUENCE [LARGE SCALE GENOMIC DNA]</scope>
    <source>
        <strain evidence="1 2">CBS 109695</strain>
    </source>
</reference>
<evidence type="ECO:0000313" key="2">
    <source>
        <dbReference type="Proteomes" id="UP000076532"/>
    </source>
</evidence>
<protein>
    <submittedName>
        <fullName evidence="1">Uncharacterized protein</fullName>
    </submittedName>
</protein>
<evidence type="ECO:0000313" key="1">
    <source>
        <dbReference type="EMBL" id="KZP27170.1"/>
    </source>
</evidence>
<gene>
    <name evidence="1" type="ORF">FIBSPDRAFT_320742</name>
</gene>
<dbReference type="EMBL" id="KV417510">
    <property type="protein sequence ID" value="KZP27170.1"/>
    <property type="molecule type" value="Genomic_DNA"/>
</dbReference>
<name>A0A166QI07_9AGAM</name>
<dbReference type="AlphaFoldDB" id="A0A166QI07"/>
<dbReference type="Proteomes" id="UP000076532">
    <property type="component" value="Unassembled WGS sequence"/>
</dbReference>
<accession>A0A166QI07</accession>
<sequence>MTEVFASLPLSAARILFLHPPVCSFLKEVRREQGSLRSRVVRACELYWLLCMSARVSLPWVLASTFHLQAGQVLFGRA</sequence>
<proteinExistence type="predicted"/>
<organism evidence="1 2">
    <name type="scientific">Athelia psychrophila</name>
    <dbReference type="NCBI Taxonomy" id="1759441"/>
    <lineage>
        <taxon>Eukaryota</taxon>
        <taxon>Fungi</taxon>
        <taxon>Dikarya</taxon>
        <taxon>Basidiomycota</taxon>
        <taxon>Agaricomycotina</taxon>
        <taxon>Agaricomycetes</taxon>
        <taxon>Agaricomycetidae</taxon>
        <taxon>Atheliales</taxon>
        <taxon>Atheliaceae</taxon>
        <taxon>Athelia</taxon>
    </lineage>
</organism>